<feature type="domain" description="Glycosyl transferase family 1" evidence="4">
    <location>
        <begin position="188"/>
        <end position="339"/>
    </location>
</feature>
<dbReference type="Gene3D" id="3.40.50.2000">
    <property type="entry name" value="Glycogen Phosphorylase B"/>
    <property type="match status" value="2"/>
</dbReference>
<evidence type="ECO:0000313" key="6">
    <source>
        <dbReference type="EMBL" id="GJN43216.1"/>
    </source>
</evidence>
<comment type="caution">
    <text evidence="6">The sequence shown here is derived from an EMBL/GenBank/DDBJ whole genome shotgun (WGS) entry which is preliminary data.</text>
</comment>
<name>A0AAV5GCF7_CORAM</name>
<evidence type="ECO:0000256" key="1">
    <source>
        <dbReference type="ARBA" id="ARBA00009481"/>
    </source>
</evidence>
<dbReference type="PANTHER" id="PTHR12526">
    <property type="entry name" value="GLYCOSYLTRANSFERASE"/>
    <property type="match status" value="1"/>
</dbReference>
<evidence type="ECO:0000313" key="7">
    <source>
        <dbReference type="Proteomes" id="UP001054925"/>
    </source>
</evidence>
<dbReference type="Pfam" id="PF00534">
    <property type="entry name" value="Glycos_transf_1"/>
    <property type="match status" value="1"/>
</dbReference>
<evidence type="ECO:0000259" key="5">
    <source>
        <dbReference type="Pfam" id="PF13439"/>
    </source>
</evidence>
<protein>
    <submittedName>
        <fullName evidence="6">Glycosyltransferase</fullName>
    </submittedName>
</protein>
<evidence type="ECO:0000256" key="3">
    <source>
        <dbReference type="ARBA" id="ARBA00022679"/>
    </source>
</evidence>
<comment type="similarity">
    <text evidence="1">Belongs to the glycosyltransferase group 1 family. Glycosyltransferase 4 subfamily.</text>
</comment>
<feature type="domain" description="Glycosyltransferase subfamily 4-like N-terminal" evidence="5">
    <location>
        <begin position="17"/>
        <end position="178"/>
    </location>
</feature>
<sequence length="363" mass="40411">MKILLLCWRDSTHPQGGGSERYLERVGEYLVSQGHEVVFRTSRHMNAARREVRNGVRYSRGGAKYSVYPAALAMIVAARLGIGPLRGFDAVIDTQNGIPFFARLVSGKPTVLLTHHCHREVWPVAGRVIGPLGWFLESRVAPWVYRNSQTVTVSEASRADLLALGVPDAQIIENGVDPIPEHIPLIARETPIHLVTLSRLVPYKQIEHAIDTVAALDDATLDVIGSGWWEAELRAYARERGVLDKVIFHGQVTEDYKHALLARADIHLMPSRKEGWGLAVMEAAQHGVPTVGYSFGLRDSVQDNTTGLLVSDEQGFIDATRRLIRDVELREELGAAAKDFALKFSWDSTGARFEELLRRLTQQ</sequence>
<dbReference type="InterPro" id="IPR001296">
    <property type="entry name" value="Glyco_trans_1"/>
</dbReference>
<dbReference type="Pfam" id="PF13439">
    <property type="entry name" value="Glyco_transf_4"/>
    <property type="match status" value="1"/>
</dbReference>
<dbReference type="CDD" id="cd03801">
    <property type="entry name" value="GT4_PimA-like"/>
    <property type="match status" value="1"/>
</dbReference>
<dbReference type="RefSeq" id="WP_003847853.1">
    <property type="nucleotide sequence ID" value="NZ_BQKK01000003.1"/>
</dbReference>
<dbReference type="GO" id="GO:0016757">
    <property type="term" value="F:glycosyltransferase activity"/>
    <property type="evidence" value="ECO:0007669"/>
    <property type="project" value="UniProtKB-KW"/>
</dbReference>
<dbReference type="Proteomes" id="UP001054925">
    <property type="component" value="Unassembled WGS sequence"/>
</dbReference>
<dbReference type="EMBL" id="BQKK01000003">
    <property type="protein sequence ID" value="GJN43216.1"/>
    <property type="molecule type" value="Genomic_DNA"/>
</dbReference>
<dbReference type="AlphaFoldDB" id="A0AAV5GCF7"/>
<keyword evidence="3" id="KW-0808">Transferase</keyword>
<evidence type="ECO:0000256" key="2">
    <source>
        <dbReference type="ARBA" id="ARBA00022676"/>
    </source>
</evidence>
<dbReference type="SUPFAM" id="SSF53756">
    <property type="entry name" value="UDP-Glycosyltransferase/glycogen phosphorylase"/>
    <property type="match status" value="1"/>
</dbReference>
<gene>
    <name evidence="6" type="ORF">CAT723_16950</name>
</gene>
<reference evidence="6" key="1">
    <citation type="submission" date="2021-12" db="EMBL/GenBank/DDBJ databases">
        <title>Draft genome sequence of Corynebacterium ammoniagenes strain T-723.</title>
        <authorList>
            <person name="Matsuzawa M."/>
            <person name="Hiratani M."/>
            <person name="Abe I."/>
            <person name="Tsuji Y."/>
            <person name="Nakamura J."/>
        </authorList>
    </citation>
    <scope>NUCLEOTIDE SEQUENCE</scope>
    <source>
        <strain evidence="6">T-723</strain>
    </source>
</reference>
<evidence type="ECO:0000259" key="4">
    <source>
        <dbReference type="Pfam" id="PF00534"/>
    </source>
</evidence>
<proteinExistence type="inferred from homology"/>
<dbReference type="InterPro" id="IPR028098">
    <property type="entry name" value="Glyco_trans_4-like_N"/>
</dbReference>
<organism evidence="6 7">
    <name type="scientific">Corynebacterium ammoniagenes</name>
    <name type="common">Brevibacterium ammoniagenes</name>
    <dbReference type="NCBI Taxonomy" id="1697"/>
    <lineage>
        <taxon>Bacteria</taxon>
        <taxon>Bacillati</taxon>
        <taxon>Actinomycetota</taxon>
        <taxon>Actinomycetes</taxon>
        <taxon>Mycobacteriales</taxon>
        <taxon>Corynebacteriaceae</taxon>
        <taxon>Corynebacterium</taxon>
    </lineage>
</organism>
<accession>A0AAV5GCF7</accession>
<dbReference type="PANTHER" id="PTHR12526:SF640">
    <property type="entry name" value="COLANIC ACID BIOSYNTHESIS GLYCOSYLTRANSFERASE WCAL-RELATED"/>
    <property type="match status" value="1"/>
</dbReference>
<keyword evidence="2" id="KW-0328">Glycosyltransferase</keyword>